<dbReference type="InterPro" id="IPR049996">
    <property type="entry name" value="Slr7037-like"/>
</dbReference>
<dbReference type="SUPFAM" id="SSF52540">
    <property type="entry name" value="P-loop containing nucleoside triphosphate hydrolases"/>
    <property type="match status" value="1"/>
</dbReference>
<keyword evidence="3" id="KW-1185">Reference proteome</keyword>
<accession>A0ABN0HBD6</accession>
<dbReference type="Pfam" id="PF02399">
    <property type="entry name" value="Herpes_ori_bp"/>
    <property type="match status" value="1"/>
</dbReference>
<dbReference type="Gene3D" id="3.40.50.300">
    <property type="entry name" value="P-loop containing nucleotide triphosphate hydrolases"/>
    <property type="match status" value="1"/>
</dbReference>
<evidence type="ECO:0000313" key="3">
    <source>
        <dbReference type="Proteomes" id="UP000018720"/>
    </source>
</evidence>
<organism evidence="2 3">
    <name type="scientific">Leptospira licerasiae str. MMD4847</name>
    <dbReference type="NCBI Taxonomy" id="1049971"/>
    <lineage>
        <taxon>Bacteria</taxon>
        <taxon>Pseudomonadati</taxon>
        <taxon>Spirochaetota</taxon>
        <taxon>Spirochaetia</taxon>
        <taxon>Leptospirales</taxon>
        <taxon>Leptospiraceae</taxon>
        <taxon>Leptospira</taxon>
    </lineage>
</organism>
<proteinExistence type="predicted"/>
<reference evidence="2 3" key="1">
    <citation type="submission" date="2012-08" db="EMBL/GenBank/DDBJ databases">
        <authorList>
            <person name="Harkins D.M."/>
            <person name="Durkin A.S."/>
            <person name="Selengut J.D."/>
            <person name="Sanka R."/>
            <person name="DePew J."/>
            <person name="Purushe J."/>
            <person name="Matthias M.A."/>
            <person name="Vinetz J.M."/>
            <person name="Sutton G.G."/>
            <person name="Nelson W.C."/>
            <person name="Fouts D.E."/>
        </authorList>
    </citation>
    <scope>NUCLEOTIDE SEQUENCE [LARGE SCALE GENOMIC DNA]</scope>
    <source>
        <strain evidence="2 3">MMD4847</strain>
    </source>
</reference>
<feature type="domain" description="Replication origin-binding protein" evidence="1">
    <location>
        <begin position="139"/>
        <end position="344"/>
    </location>
</feature>
<sequence length="761" mass="88491">MNNQSDGIGEKEILIGVVQSALKQIPNLLSDEKGLWSKYRTIASTLADKLSAEDIAKLMKEKISGSNSFNLGEILRTRKFGEIKTFFKIAKEYGWVDPNFQKFNGRLEIPVYLSKLYEPSIFEKNYVSEYLSDSRYLSKVNILQSAHGTGKTEAFCHLFKGEKVIYIAHRVGLIDQICFRFNNGGIPIRNYNKLGDERLNNVRDSIAICVNSIHKIDPGYFRDAVVIIDEVDQVVAQIFKETMRKQWRDVIYTISNLIENCKYAVFSSADILPSTVHFIQSIASKEDIRYFFNRKTKYSKRQLVCHKSLKSILSQIERDIQNGFRVSVCGHSKTFLQDLEFKIREKYPDKKILTINEETKEGKLQQEVLLYARDISNFDVVLYTSVIGSGVDFQFWFANNMYLIANTDKTLDVWETFQLCNRFRKYENLHVFTKNYDAPPGIKQFRTKEDLKRSYNEKAKVQIEMTQFMEAGGDITSDFDITAWDIAREMVVSESEISRKYLGYFFKLYCYERNFIITEIDNRIDGSHIATLDQTFVKERQTEESFGLIVAPEIQFKEALALKSKGNISVNEALGLKSYQIKSIIGFDGSWDSKRNFDYACVSFSSTKKLYECLKEYFIFRMNTSEALGYIKSTVKIANFIEEGIPGRSQFYDLIYSPLKELNKFKYFTALEIAKFGFILYSNKDQVREYFGIEITHSNRQLFVNTLNSILKKFGTSLLVKKIEGVEHYKFKRKDLAFLERCFIRWKGKLPDFFNKKLMLL</sequence>
<protein>
    <submittedName>
        <fullName evidence="2">Origin of replication binding-like protein</fullName>
    </submittedName>
</protein>
<dbReference type="EMBL" id="AHOM02000004">
    <property type="protein sequence ID" value="EJZ42883.1"/>
    <property type="molecule type" value="Genomic_DNA"/>
</dbReference>
<comment type="caution">
    <text evidence="2">The sequence shown here is derived from an EMBL/GenBank/DDBJ whole genome shotgun (WGS) entry which is preliminary data.</text>
</comment>
<dbReference type="NCBIfam" id="NF042913">
    <property type="entry name" value="CyRepA1"/>
    <property type="match status" value="1"/>
</dbReference>
<dbReference type="InterPro" id="IPR003450">
    <property type="entry name" value="Replication_origin-bd"/>
</dbReference>
<evidence type="ECO:0000313" key="2">
    <source>
        <dbReference type="EMBL" id="EJZ42883.1"/>
    </source>
</evidence>
<dbReference type="InterPro" id="IPR027417">
    <property type="entry name" value="P-loop_NTPase"/>
</dbReference>
<gene>
    <name evidence="2" type="ORF">LEP1GSC178_3076</name>
</gene>
<dbReference type="Proteomes" id="UP000018720">
    <property type="component" value="Unassembled WGS sequence"/>
</dbReference>
<dbReference type="RefSeq" id="WP_008590377.1">
    <property type="nucleotide sequence ID" value="NZ_AHOM02000004.1"/>
</dbReference>
<evidence type="ECO:0000259" key="1">
    <source>
        <dbReference type="Pfam" id="PF02399"/>
    </source>
</evidence>
<name>A0ABN0HBD6_9LEPT</name>